<evidence type="ECO:0000313" key="2">
    <source>
        <dbReference type="EMBL" id="MBM6498435.1"/>
    </source>
</evidence>
<evidence type="ECO:0000313" key="3">
    <source>
        <dbReference type="Proteomes" id="UP000759529"/>
    </source>
</evidence>
<name>A0ABS2CU35_9FLAO</name>
<protein>
    <submittedName>
        <fullName evidence="2">GNAT family N-acetyltransferase</fullName>
    </submittedName>
</protein>
<gene>
    <name evidence="2" type="ORF">H9X54_003855</name>
</gene>
<comment type="caution">
    <text evidence="2">The sequence shown here is derived from an EMBL/GenBank/DDBJ whole genome shotgun (WGS) entry which is preliminary data.</text>
</comment>
<keyword evidence="3" id="KW-1185">Reference proteome</keyword>
<dbReference type="InterPro" id="IPR016181">
    <property type="entry name" value="Acyl_CoA_acyltransferase"/>
</dbReference>
<dbReference type="InterPro" id="IPR000182">
    <property type="entry name" value="GNAT_dom"/>
</dbReference>
<dbReference type="Proteomes" id="UP000759529">
    <property type="component" value="Unassembled WGS sequence"/>
</dbReference>
<dbReference type="RefSeq" id="WP_187657230.1">
    <property type="nucleotide sequence ID" value="NZ_JACSOD020000429.1"/>
</dbReference>
<dbReference type="Pfam" id="PF00583">
    <property type="entry name" value="Acetyltransf_1"/>
    <property type="match status" value="1"/>
</dbReference>
<dbReference type="CDD" id="cd04301">
    <property type="entry name" value="NAT_SF"/>
    <property type="match status" value="1"/>
</dbReference>
<dbReference type="EMBL" id="JACSOD020000429">
    <property type="protein sequence ID" value="MBM6498435.1"/>
    <property type="molecule type" value="Genomic_DNA"/>
</dbReference>
<organism evidence="2 3">
    <name type="scientific">Flavobacterium macrobrachii</name>
    <dbReference type="NCBI Taxonomy" id="591204"/>
    <lineage>
        <taxon>Bacteria</taxon>
        <taxon>Pseudomonadati</taxon>
        <taxon>Bacteroidota</taxon>
        <taxon>Flavobacteriia</taxon>
        <taxon>Flavobacteriales</taxon>
        <taxon>Flavobacteriaceae</taxon>
        <taxon>Flavobacterium</taxon>
    </lineage>
</organism>
<accession>A0ABS2CU35</accession>
<proteinExistence type="predicted"/>
<dbReference type="SUPFAM" id="SSF55729">
    <property type="entry name" value="Acyl-CoA N-acyltransferases (Nat)"/>
    <property type="match status" value="1"/>
</dbReference>
<dbReference type="Gene3D" id="3.40.630.30">
    <property type="match status" value="1"/>
</dbReference>
<feature type="domain" description="N-acetyltransferase" evidence="1">
    <location>
        <begin position="3"/>
        <end position="169"/>
    </location>
</feature>
<reference evidence="2 3" key="1">
    <citation type="submission" date="2021-02" db="EMBL/GenBank/DDBJ databases">
        <authorList>
            <person name="Jung H.S."/>
            <person name="Chun B.H."/>
            <person name="Jeon C.O."/>
        </authorList>
    </citation>
    <scope>NUCLEOTIDE SEQUENCE [LARGE SCALE GENOMIC DNA]</scope>
    <source>
        <strain evidence="2 3">LMG 25203</strain>
    </source>
</reference>
<dbReference type="PROSITE" id="PS51186">
    <property type="entry name" value="GNAT"/>
    <property type="match status" value="1"/>
</dbReference>
<sequence>MNFQIQNSSSNDTDEIFRLYKIATDFQKTRFINHWPEFDRKLIETEISENRQWKIVSEGKIACVWATTFNDPQIWEERNEDPAVYIHRIATNPDFRGQNLVGKIVEWAKNYAKENQKQFIRMDTVGDNSGLINHYTRCGFEFLGLLKLKNTEGLPAHYENATVSLFEIDVNHK</sequence>
<evidence type="ECO:0000259" key="1">
    <source>
        <dbReference type="PROSITE" id="PS51186"/>
    </source>
</evidence>